<feature type="compositionally biased region" description="Acidic residues" evidence="1">
    <location>
        <begin position="1"/>
        <end position="12"/>
    </location>
</feature>
<feature type="region of interest" description="Disordered" evidence="1">
    <location>
        <begin position="1"/>
        <end position="30"/>
    </location>
</feature>
<accession>A0ABN9UMZ2</accession>
<name>A0ABN9UMZ2_9DINO</name>
<evidence type="ECO:0000313" key="2">
    <source>
        <dbReference type="EMBL" id="CAK0860359.1"/>
    </source>
</evidence>
<reference evidence="2" key="1">
    <citation type="submission" date="2023-10" db="EMBL/GenBank/DDBJ databases">
        <authorList>
            <person name="Chen Y."/>
            <person name="Shah S."/>
            <person name="Dougan E. K."/>
            <person name="Thang M."/>
            <person name="Chan C."/>
        </authorList>
    </citation>
    <scope>NUCLEOTIDE SEQUENCE [LARGE SCALE GENOMIC DNA]</scope>
</reference>
<gene>
    <name evidence="2" type="ORF">PCOR1329_LOCUS49359</name>
</gene>
<feature type="non-terminal residue" evidence="2">
    <location>
        <position position="1"/>
    </location>
</feature>
<keyword evidence="3" id="KW-1185">Reference proteome</keyword>
<evidence type="ECO:0000256" key="1">
    <source>
        <dbReference type="SAM" id="MobiDB-lite"/>
    </source>
</evidence>
<sequence>FDVAIDDTDDAESQEHSRYGADSTTDGGTGWHLNCDVPGEGVRLETVPKLPLLGGFDGVLKENQGAFHKVGQARAQRLSLWRLSSNQVVKVIGGDGVFDGGSVSDQKVLLGGQQQGSETVDDGDGIFGGGHAGDLKATFDQDDMQCESVADQKFVFWGALCRNTVGDDAVFVGTQRGRTADGGDDVDRLLDRSLGIWRREVVAPYRGGCDLGARHGDGFFDGGLEGVPQSADDGIFGAGLAGDLRGSGKKEMRLRRTSLLKLARKLSDGIIKGNDTIASGSVGDQKVSVVALDGERASQLLSAQLVRGELSKQDLAQQVAEAGVDSAAFIAWLERQSS</sequence>
<feature type="non-terminal residue" evidence="2">
    <location>
        <position position="338"/>
    </location>
</feature>
<comment type="caution">
    <text evidence="2">The sequence shown here is derived from an EMBL/GenBank/DDBJ whole genome shotgun (WGS) entry which is preliminary data.</text>
</comment>
<organism evidence="2 3">
    <name type="scientific">Prorocentrum cordatum</name>
    <dbReference type="NCBI Taxonomy" id="2364126"/>
    <lineage>
        <taxon>Eukaryota</taxon>
        <taxon>Sar</taxon>
        <taxon>Alveolata</taxon>
        <taxon>Dinophyceae</taxon>
        <taxon>Prorocentrales</taxon>
        <taxon>Prorocentraceae</taxon>
        <taxon>Prorocentrum</taxon>
    </lineage>
</organism>
<evidence type="ECO:0000313" key="3">
    <source>
        <dbReference type="Proteomes" id="UP001189429"/>
    </source>
</evidence>
<protein>
    <submittedName>
        <fullName evidence="2">Uncharacterized protein</fullName>
    </submittedName>
</protein>
<dbReference type="Proteomes" id="UP001189429">
    <property type="component" value="Unassembled WGS sequence"/>
</dbReference>
<dbReference type="EMBL" id="CAUYUJ010015971">
    <property type="protein sequence ID" value="CAK0860359.1"/>
    <property type="molecule type" value="Genomic_DNA"/>
</dbReference>
<proteinExistence type="predicted"/>